<dbReference type="EMBL" id="JACJPW010000032">
    <property type="protein sequence ID" value="MBD2182202.1"/>
    <property type="molecule type" value="Genomic_DNA"/>
</dbReference>
<dbReference type="Gene3D" id="1.10.150.320">
    <property type="entry name" value="Photosystem II 12 kDa extrinsic protein"/>
    <property type="match status" value="1"/>
</dbReference>
<gene>
    <name evidence="3" type="ORF">H6G03_14015</name>
</gene>
<reference evidence="3" key="1">
    <citation type="journal article" date="2015" name="ISME J.">
        <title>Draft Genome Sequence of Streptomyces incarnatus NRRL8089, which Produces the Nucleoside Antibiotic Sinefungin.</title>
        <authorList>
            <person name="Oshima K."/>
            <person name="Hattori M."/>
            <person name="Shimizu H."/>
            <person name="Fukuda K."/>
            <person name="Nemoto M."/>
            <person name="Inagaki K."/>
            <person name="Tamura T."/>
        </authorList>
    </citation>
    <scope>NUCLEOTIDE SEQUENCE</scope>
    <source>
        <strain evidence="3">FACHB-1375</strain>
    </source>
</reference>
<evidence type="ECO:0000313" key="3">
    <source>
        <dbReference type="EMBL" id="MBD2182202.1"/>
    </source>
</evidence>
<reference evidence="3" key="2">
    <citation type="submission" date="2020-08" db="EMBL/GenBank/DDBJ databases">
        <authorList>
            <person name="Chen M."/>
            <person name="Teng W."/>
            <person name="Zhao L."/>
            <person name="Hu C."/>
            <person name="Zhou Y."/>
            <person name="Han B."/>
            <person name="Song L."/>
            <person name="Shu W."/>
        </authorList>
    </citation>
    <scope>NUCLEOTIDE SEQUENCE</scope>
    <source>
        <strain evidence="3">FACHB-1375</strain>
    </source>
</reference>
<organism evidence="3 4">
    <name type="scientific">Aerosakkonema funiforme FACHB-1375</name>
    <dbReference type="NCBI Taxonomy" id="2949571"/>
    <lineage>
        <taxon>Bacteria</taxon>
        <taxon>Bacillati</taxon>
        <taxon>Cyanobacteriota</taxon>
        <taxon>Cyanophyceae</taxon>
        <taxon>Oscillatoriophycideae</taxon>
        <taxon>Aerosakkonematales</taxon>
        <taxon>Aerosakkonemataceae</taxon>
        <taxon>Aerosakkonema</taxon>
    </lineage>
</organism>
<feature type="compositionally biased region" description="Low complexity" evidence="1">
    <location>
        <begin position="28"/>
        <end position="54"/>
    </location>
</feature>
<evidence type="ECO:0000256" key="1">
    <source>
        <dbReference type="SAM" id="MobiDB-lite"/>
    </source>
</evidence>
<feature type="region of interest" description="Disordered" evidence="1">
    <location>
        <begin position="26"/>
        <end position="60"/>
    </location>
</feature>
<feature type="chain" id="PRO_5037734376" evidence="2">
    <location>
        <begin position="21"/>
        <end position="346"/>
    </location>
</feature>
<dbReference type="SUPFAM" id="SSF81585">
    <property type="entry name" value="PsbU/PolX domain-like"/>
    <property type="match status" value="1"/>
</dbReference>
<sequence length="346" mass="37029">MFPFRSLSLAISIACLVALASCGGTQNTESTSTPAPTASPAAATATPAATEVTSHNMSGSKPKININSAILSELDKLEAKLGVPALSNKIQASRPYGSAEELVSKKVITQEQFDQVKDMVTIEDVVLTGEAKDVDYMTKLGLMKGHLLVAKELLDVQQPKQAEPHIGHPVEEIYVDVEEQLNERKVKEFKTTLISLQDLVKSKPKDAKIATEFGTSMQAVDAAIAGIPETQRKSPDFVLKVINGLLDAANSEYGAAIANGKVSAAIEYQDSRGFVIYANTLYQSIADKMAKEHPQEHQAIETSMAELIKAWPSATAPAAPVLTPAQVSQLIKTIEQNTQKVTTSAS</sequence>
<feature type="signal peptide" evidence="2">
    <location>
        <begin position="1"/>
        <end position="20"/>
    </location>
</feature>
<dbReference type="Proteomes" id="UP000641646">
    <property type="component" value="Unassembled WGS sequence"/>
</dbReference>
<keyword evidence="4" id="KW-1185">Reference proteome</keyword>
<dbReference type="AlphaFoldDB" id="A0A926VG77"/>
<protein>
    <submittedName>
        <fullName evidence="3">Helix-hairpin-helix domain-containing protein</fullName>
    </submittedName>
</protein>
<evidence type="ECO:0000313" key="4">
    <source>
        <dbReference type="Proteomes" id="UP000641646"/>
    </source>
</evidence>
<keyword evidence="2" id="KW-0732">Signal</keyword>
<proteinExistence type="predicted"/>
<comment type="caution">
    <text evidence="3">The sequence shown here is derived from an EMBL/GenBank/DDBJ whole genome shotgun (WGS) entry which is preliminary data.</text>
</comment>
<accession>A0A926VG77</accession>
<evidence type="ECO:0000256" key="2">
    <source>
        <dbReference type="SAM" id="SignalP"/>
    </source>
</evidence>
<dbReference type="PROSITE" id="PS51257">
    <property type="entry name" value="PROKAR_LIPOPROTEIN"/>
    <property type="match status" value="1"/>
</dbReference>
<name>A0A926VG77_9CYAN</name>